<sequence length="95" mass="10231">MTWVDGISFTVHPGRGAAGLHGGAFARFDAAVAVASPTETPPCRCASQSSFFFPSSWITISAARRHHRRTGRALPFRRRHAGTRPSSLPAPAAFR</sequence>
<evidence type="ECO:0000256" key="1">
    <source>
        <dbReference type="SAM" id="MobiDB-lite"/>
    </source>
</evidence>
<feature type="compositionally biased region" description="Basic residues" evidence="1">
    <location>
        <begin position="69"/>
        <end position="82"/>
    </location>
</feature>
<gene>
    <name evidence="2" type="ORF">PAHAL_6G017900</name>
</gene>
<evidence type="ECO:0000313" key="2">
    <source>
        <dbReference type="EMBL" id="PVH36191.1"/>
    </source>
</evidence>
<dbReference type="EMBL" id="CM008051">
    <property type="protein sequence ID" value="PVH36191.1"/>
    <property type="molecule type" value="Genomic_DNA"/>
</dbReference>
<accession>A0A2T8IES7</accession>
<feature type="region of interest" description="Disordered" evidence="1">
    <location>
        <begin position="69"/>
        <end position="95"/>
    </location>
</feature>
<reference evidence="2" key="1">
    <citation type="submission" date="2018-04" db="EMBL/GenBank/DDBJ databases">
        <title>WGS assembly of Panicum hallii.</title>
        <authorList>
            <person name="Lovell J."/>
            <person name="Jenkins J."/>
            <person name="Lowry D."/>
            <person name="Mamidi S."/>
            <person name="Sreedasyam A."/>
            <person name="Weng X."/>
            <person name="Barry K."/>
            <person name="Bonette J."/>
            <person name="Campitelli B."/>
            <person name="Daum C."/>
            <person name="Gordon S."/>
            <person name="Gould B."/>
            <person name="Lipzen A."/>
            <person name="Macqueen A."/>
            <person name="Palacio-Mejia J."/>
            <person name="Plott C."/>
            <person name="Shakirov E."/>
            <person name="Shu S."/>
            <person name="Yoshinaga Y."/>
            <person name="Zane M."/>
            <person name="Rokhsar D."/>
            <person name="Grimwood J."/>
            <person name="Schmutz J."/>
            <person name="Juenger T."/>
        </authorList>
    </citation>
    <scope>NUCLEOTIDE SEQUENCE [LARGE SCALE GENOMIC DNA]</scope>
    <source>
        <strain evidence="2">FIL2</strain>
    </source>
</reference>
<organism evidence="2">
    <name type="scientific">Panicum hallii</name>
    <dbReference type="NCBI Taxonomy" id="206008"/>
    <lineage>
        <taxon>Eukaryota</taxon>
        <taxon>Viridiplantae</taxon>
        <taxon>Streptophyta</taxon>
        <taxon>Embryophyta</taxon>
        <taxon>Tracheophyta</taxon>
        <taxon>Spermatophyta</taxon>
        <taxon>Magnoliopsida</taxon>
        <taxon>Liliopsida</taxon>
        <taxon>Poales</taxon>
        <taxon>Poaceae</taxon>
        <taxon>PACMAD clade</taxon>
        <taxon>Panicoideae</taxon>
        <taxon>Panicodae</taxon>
        <taxon>Paniceae</taxon>
        <taxon>Panicinae</taxon>
        <taxon>Panicum</taxon>
        <taxon>Panicum sect. Panicum</taxon>
    </lineage>
</organism>
<protein>
    <submittedName>
        <fullName evidence="2">Uncharacterized protein</fullName>
    </submittedName>
</protein>
<dbReference type="Gramene" id="PVH36191">
    <property type="protein sequence ID" value="PVH36191"/>
    <property type="gene ID" value="PAHAL_6G017900"/>
</dbReference>
<dbReference type="Proteomes" id="UP000243499">
    <property type="component" value="Chromosome 6"/>
</dbReference>
<dbReference type="AlphaFoldDB" id="A0A2T8IES7"/>
<proteinExistence type="predicted"/>
<name>A0A2T8IES7_9POAL</name>